<name>A0A0F9VQ68_9ZZZZ</name>
<evidence type="ECO:0000313" key="1">
    <source>
        <dbReference type="EMBL" id="KKN75606.1"/>
    </source>
</evidence>
<proteinExistence type="predicted"/>
<comment type="caution">
    <text evidence="1">The sequence shown here is derived from an EMBL/GenBank/DDBJ whole genome shotgun (WGS) entry which is preliminary data.</text>
</comment>
<gene>
    <name evidence="1" type="ORF">LCGC14_0378440</name>
</gene>
<organism evidence="1">
    <name type="scientific">marine sediment metagenome</name>
    <dbReference type="NCBI Taxonomy" id="412755"/>
    <lineage>
        <taxon>unclassified sequences</taxon>
        <taxon>metagenomes</taxon>
        <taxon>ecological metagenomes</taxon>
    </lineage>
</organism>
<reference evidence="1" key="1">
    <citation type="journal article" date="2015" name="Nature">
        <title>Complex archaea that bridge the gap between prokaryotes and eukaryotes.</title>
        <authorList>
            <person name="Spang A."/>
            <person name="Saw J.H."/>
            <person name="Jorgensen S.L."/>
            <person name="Zaremba-Niedzwiedzka K."/>
            <person name="Martijn J."/>
            <person name="Lind A.E."/>
            <person name="van Eijk R."/>
            <person name="Schleper C."/>
            <person name="Guy L."/>
            <person name="Ettema T.J."/>
        </authorList>
    </citation>
    <scope>NUCLEOTIDE SEQUENCE</scope>
</reference>
<dbReference type="AlphaFoldDB" id="A0A0F9VQ68"/>
<sequence length="633" mass="68687">MTQRVVEEGRLFLNDTLFPLAPSDNGGPGKVRVTDATQQHQPFKIVWNDGSGGMGRHRIGPDGPFNVSFDTSWDGRFGPGHLIPSGFINETEPSLSTGGGSGIALVNELDGLLVSTAGVEIYSYADGGGGWTNRLPDTTAAPVDTRNGNLNGTEYLVIAWTSGYAYADAIATWTNHTPVNIDGITRGCVNIEFHDYKLFGIDATGQCWFNETINGAVRDIAKINLSHGEVITGLFEARTKSDNNAEILYATTSKRLYALNFGQNKFDLITDISIGDNNEVAHERPYAVYKGKIYLASGRSIIEWDPVNLTIDFIGFDRGDGLPPGLDGRITCMASNTHELFVGTKAVKSGTDTAVVMAWNSVGWRRLWTDPDTTEVVDSLHVARVPTTVMSADAGGDVEYLFIGTTSRVHHVLINNSQTRSPNIDGWLSGAGTSEFVFRQHILPIFSVPGETTIALRTLVEVAGASSTVGIKVYVDFDEAGQTQMTNPQFTTDSIFDATDDRIEGAGTVTFTFPTGADDKSGQQFRSIQIAVESDTQVTTKGADVLSISLEGLVVEEIKESFEFVLDFREGASALPVEELRAAYETAKAKKTLVELSFRDEGSNPYVKIREVEGDEETGYLEEGLVRVRAEVI</sequence>
<protein>
    <submittedName>
        <fullName evidence="1">Uncharacterized protein</fullName>
    </submittedName>
</protein>
<dbReference type="EMBL" id="LAZR01000306">
    <property type="protein sequence ID" value="KKN75606.1"/>
    <property type="molecule type" value="Genomic_DNA"/>
</dbReference>
<accession>A0A0F9VQ68</accession>